<evidence type="ECO:0000313" key="3">
    <source>
        <dbReference type="EMBL" id="SZX71640.1"/>
    </source>
</evidence>
<keyword evidence="4" id="KW-1185">Reference proteome</keyword>
<dbReference type="AlphaFoldDB" id="A0A383W362"/>
<dbReference type="Pfam" id="PF18599">
    <property type="entry name" value="LCIB_C_CA"/>
    <property type="match status" value="1"/>
</dbReference>
<name>A0A383W362_TETOB</name>
<protein>
    <recommendedName>
        <fullName evidence="2">Limiting CO2-inducible protein B/C beta carbonyic anhydrase domain-containing protein</fullName>
    </recommendedName>
</protein>
<organism evidence="3 4">
    <name type="scientific">Tetradesmus obliquus</name>
    <name type="common">Green alga</name>
    <name type="synonym">Acutodesmus obliquus</name>
    <dbReference type="NCBI Taxonomy" id="3088"/>
    <lineage>
        <taxon>Eukaryota</taxon>
        <taxon>Viridiplantae</taxon>
        <taxon>Chlorophyta</taxon>
        <taxon>core chlorophytes</taxon>
        <taxon>Chlorophyceae</taxon>
        <taxon>CS clade</taxon>
        <taxon>Sphaeropleales</taxon>
        <taxon>Scenedesmaceae</taxon>
        <taxon>Tetradesmus</taxon>
    </lineage>
</organism>
<feature type="domain" description="Limiting CO2-inducible protein B/C beta carbonyic anhydrase" evidence="2">
    <location>
        <begin position="15"/>
        <end position="248"/>
    </location>
</feature>
<gene>
    <name evidence="3" type="ORF">BQ4739_LOCUS11770</name>
</gene>
<evidence type="ECO:0000256" key="1">
    <source>
        <dbReference type="SAM" id="MobiDB-lite"/>
    </source>
</evidence>
<dbReference type="InterPro" id="IPR040703">
    <property type="entry name" value="LCIB/C_CA"/>
</dbReference>
<evidence type="ECO:0000259" key="2">
    <source>
        <dbReference type="Pfam" id="PF18599"/>
    </source>
</evidence>
<proteinExistence type="predicted"/>
<accession>A0A383W362</accession>
<dbReference type="PANTHER" id="PTHR38016:SF1">
    <property type="entry name" value="LIMITING CO2-INDUCIBLE PROTEIN B_C BETA CARBONYIC ANHYDRASE DOMAIN-CONTAINING PROTEIN"/>
    <property type="match status" value="1"/>
</dbReference>
<dbReference type="PANTHER" id="PTHR38016">
    <property type="entry name" value="UNNAMED PRODUCT"/>
    <property type="match status" value="1"/>
</dbReference>
<evidence type="ECO:0000313" key="4">
    <source>
        <dbReference type="Proteomes" id="UP000256970"/>
    </source>
</evidence>
<feature type="region of interest" description="Disordered" evidence="1">
    <location>
        <begin position="386"/>
        <end position="407"/>
    </location>
</feature>
<dbReference type="EMBL" id="FNXT01001064">
    <property type="protein sequence ID" value="SZX71640.1"/>
    <property type="molecule type" value="Genomic_DNA"/>
</dbReference>
<dbReference type="Proteomes" id="UP000256970">
    <property type="component" value="Unassembled WGS sequence"/>
</dbReference>
<sequence length="407" mass="44143">MTQRHETVLEYFPTALGVDDFIARVEVALCGYGFTGSNSIAMTNLCRDEVTTVLKDKIEAVFGGSFNTNGLGAVLTCGVTGIKAGLSHSPVSKDARERYVFFSFPHIAIDMEGQQGGICRPNRPGRSCACGALQKALSELKAEGITRSTKIPGVHDPLDPEFTILKQRLARRIRYEHTDVRQMDLAELTEVAERVITDDLEYLIEKSVNPDKADFAVVAGIQIHNWAGDDAQGEPNLEFIAPSKVYVVVGGVTTVLDIMQLPALTPRQMSLLARQGPNGEYAGESAADEASVSNSSVPSTLVGFSSSYLARRMGSSSCCGEQLHHRQYSSRRLSRRRAVLQPSPSANGNGHNAHAAAAAAPQGPCCTWPGWQSKVQHTVKRRRDIKAPTMDGEEPPHTSFTLRGLVH</sequence>
<reference evidence="3 4" key="1">
    <citation type="submission" date="2016-10" db="EMBL/GenBank/DDBJ databases">
        <authorList>
            <person name="Cai Z."/>
        </authorList>
    </citation>
    <scope>NUCLEOTIDE SEQUENCE [LARGE SCALE GENOMIC DNA]</scope>
</reference>